<dbReference type="InterPro" id="IPR036956">
    <property type="entry name" value="Impact_N_sf"/>
</dbReference>
<dbReference type="Proteomes" id="UP000248606">
    <property type="component" value="Unassembled WGS sequence"/>
</dbReference>
<protein>
    <submittedName>
        <fullName evidence="4">YigZ family protein</fullName>
    </submittedName>
</protein>
<dbReference type="InterPro" id="IPR020569">
    <property type="entry name" value="UPF0029_Impact_CS"/>
</dbReference>
<dbReference type="PANTHER" id="PTHR16301">
    <property type="entry name" value="IMPACT-RELATED"/>
    <property type="match status" value="1"/>
</dbReference>
<dbReference type="GO" id="GO:0006446">
    <property type="term" value="P:regulation of translational initiation"/>
    <property type="evidence" value="ECO:0007669"/>
    <property type="project" value="TreeGrafter"/>
</dbReference>
<dbReference type="AlphaFoldDB" id="A0A2W5IEP1"/>
<dbReference type="Pfam" id="PF01205">
    <property type="entry name" value="Impact_N"/>
    <property type="match status" value="1"/>
</dbReference>
<dbReference type="Gene3D" id="3.30.230.30">
    <property type="entry name" value="Impact, N-terminal domain"/>
    <property type="match status" value="1"/>
</dbReference>
<sequence>MPDVVVEKLSVDIPQFCSLSTGSSVTAEIEIKRSQFICYLQRVENEQDARAFIEEIRRLHPTARHHCTAFRLGGGSGDVQERSSDDREPSGTAGKPMLAALRGADLVNVCAVVVRYFGGILLGTGGLVRAYTDAVNKGITAARQSKRLAVCRLVDLWSVQAPIIDVGRWEADLRGRGLEVVDVFYGEGLLPVDAVDTACSGESAQTSSAIADDVEAARHPDPMASVIVVAVMKPADAAVFCEHTSALSAGSQKPYRTGRMMYESQLM</sequence>
<dbReference type="PANTHER" id="PTHR16301:SF20">
    <property type="entry name" value="IMPACT FAMILY MEMBER YIGZ"/>
    <property type="match status" value="1"/>
</dbReference>
<feature type="region of interest" description="Disordered" evidence="2">
    <location>
        <begin position="71"/>
        <end position="94"/>
    </location>
</feature>
<accession>A0A2W5IEP1</accession>
<dbReference type="InterPro" id="IPR020568">
    <property type="entry name" value="Ribosomal_Su5_D2-typ_SF"/>
</dbReference>
<evidence type="ECO:0000313" key="5">
    <source>
        <dbReference type="Proteomes" id="UP000248606"/>
    </source>
</evidence>
<feature type="compositionally biased region" description="Basic and acidic residues" evidence="2">
    <location>
        <begin position="79"/>
        <end position="89"/>
    </location>
</feature>
<comment type="caution">
    <text evidence="4">The sequence shown here is derived from an EMBL/GenBank/DDBJ whole genome shotgun (WGS) entry which is preliminary data.</text>
</comment>
<dbReference type="PROSITE" id="PS00910">
    <property type="entry name" value="UPF0029"/>
    <property type="match status" value="1"/>
</dbReference>
<dbReference type="GO" id="GO:0005737">
    <property type="term" value="C:cytoplasm"/>
    <property type="evidence" value="ECO:0007669"/>
    <property type="project" value="TreeGrafter"/>
</dbReference>
<dbReference type="InterPro" id="IPR001498">
    <property type="entry name" value="Impact_N"/>
</dbReference>
<evidence type="ECO:0000256" key="1">
    <source>
        <dbReference type="ARBA" id="ARBA00007665"/>
    </source>
</evidence>
<evidence type="ECO:0000256" key="2">
    <source>
        <dbReference type="SAM" id="MobiDB-lite"/>
    </source>
</evidence>
<dbReference type="SUPFAM" id="SSF54211">
    <property type="entry name" value="Ribosomal protein S5 domain 2-like"/>
    <property type="match status" value="1"/>
</dbReference>
<dbReference type="EMBL" id="QFOZ01000002">
    <property type="protein sequence ID" value="PZP89513.1"/>
    <property type="molecule type" value="Genomic_DNA"/>
</dbReference>
<proteinExistence type="inferred from homology"/>
<gene>
    <name evidence="4" type="ORF">DI579_03140</name>
</gene>
<evidence type="ECO:0000313" key="4">
    <source>
        <dbReference type="EMBL" id="PZP89513.1"/>
    </source>
</evidence>
<dbReference type="InterPro" id="IPR023582">
    <property type="entry name" value="Impact"/>
</dbReference>
<reference evidence="4 5" key="1">
    <citation type="submission" date="2017-08" db="EMBL/GenBank/DDBJ databases">
        <title>Infants hospitalized years apart are colonized by the same room-sourced microbial strains.</title>
        <authorList>
            <person name="Brooks B."/>
            <person name="Olm M.R."/>
            <person name="Firek B.A."/>
            <person name="Baker R."/>
            <person name="Thomas B.C."/>
            <person name="Morowitz M.J."/>
            <person name="Banfield J.F."/>
        </authorList>
    </citation>
    <scope>NUCLEOTIDE SEQUENCE [LARGE SCALE GENOMIC DNA]</scope>
    <source>
        <strain evidence="4">S2_006_000_R1_57</strain>
    </source>
</reference>
<evidence type="ECO:0000259" key="3">
    <source>
        <dbReference type="Pfam" id="PF01205"/>
    </source>
</evidence>
<name>A0A2W5IEP1_9ACTN</name>
<dbReference type="InterPro" id="IPR015796">
    <property type="entry name" value="Impact_YigZ-like"/>
</dbReference>
<organism evidence="4 5">
    <name type="scientific">Lawsonella clevelandensis</name>
    <dbReference type="NCBI Taxonomy" id="1528099"/>
    <lineage>
        <taxon>Bacteria</taxon>
        <taxon>Bacillati</taxon>
        <taxon>Actinomycetota</taxon>
        <taxon>Actinomycetes</taxon>
        <taxon>Mycobacteriales</taxon>
        <taxon>Lawsonellaceae</taxon>
        <taxon>Lawsonella</taxon>
    </lineage>
</organism>
<comment type="similarity">
    <text evidence="1">Belongs to the IMPACT family.</text>
</comment>
<dbReference type="NCBIfam" id="TIGR00257">
    <property type="entry name" value="IMPACT_YIGZ"/>
    <property type="match status" value="1"/>
</dbReference>
<feature type="domain" description="Impact N-terminal" evidence="3">
    <location>
        <begin position="32"/>
        <end position="137"/>
    </location>
</feature>